<reference evidence="1" key="1">
    <citation type="submission" date="2021-02" db="EMBL/GenBank/DDBJ databases">
        <authorList>
            <person name="Nowell W R."/>
        </authorList>
    </citation>
    <scope>NUCLEOTIDE SEQUENCE</scope>
</reference>
<dbReference type="AlphaFoldDB" id="A0A820ZTF7"/>
<proteinExistence type="predicted"/>
<evidence type="ECO:0000313" key="2">
    <source>
        <dbReference type="Proteomes" id="UP000663848"/>
    </source>
</evidence>
<accession>A0A820ZTF7</accession>
<dbReference type="GO" id="GO:0120147">
    <property type="term" value="F:formylglycine-generating oxidase activity"/>
    <property type="evidence" value="ECO:0007669"/>
    <property type="project" value="TreeGrafter"/>
</dbReference>
<evidence type="ECO:0000313" key="1">
    <source>
        <dbReference type="EMBL" id="CAF4570637.1"/>
    </source>
</evidence>
<dbReference type="EMBL" id="CAJOBR010001028">
    <property type="protein sequence ID" value="CAF4570637.1"/>
    <property type="molecule type" value="Genomic_DNA"/>
</dbReference>
<name>A0A820ZTF7_9BILA</name>
<organism evidence="1 2">
    <name type="scientific">Rotaria socialis</name>
    <dbReference type="NCBI Taxonomy" id="392032"/>
    <lineage>
        <taxon>Eukaryota</taxon>
        <taxon>Metazoa</taxon>
        <taxon>Spiralia</taxon>
        <taxon>Gnathifera</taxon>
        <taxon>Rotifera</taxon>
        <taxon>Eurotatoria</taxon>
        <taxon>Bdelloidea</taxon>
        <taxon>Philodinida</taxon>
        <taxon>Philodinidae</taxon>
        <taxon>Rotaria</taxon>
    </lineage>
</organism>
<sequence length="306" mass="34443">MSSPCGHTDHFVSLWTGKPPAYGICPGVNAHGTLKSLPQISLNATRKELFDYFNNTWTFIVVLFDGLASEQGFYHSHYHKLRHPMIFYYLHRAVFYINKLRVAGIFEQPVKLEFEQLFETGVDEIRWDDFIEFLSAYHMGDRSYCLHNGKMKECPNRICYVYHSDKEFKTQSGCYLLPRKNAMLELKFEINFGENPGTVNGKEIGVPAKSSKSSLQRISDQRSVAGCDIPMSMVTTTNKISKTLSASTSSTTSTTTVTATTMTTTTTATLSSTSATKMATGSSASFRMGFGIICFESFFLYWNNLH</sequence>
<dbReference type="PANTHER" id="PTHR23150:SF26">
    <property type="entry name" value="GENERIC METHYLTRANSFERASE"/>
    <property type="match status" value="1"/>
</dbReference>
<dbReference type="InterPro" id="IPR051043">
    <property type="entry name" value="Sulfatase_Mod_Factor_Kinase"/>
</dbReference>
<gene>
    <name evidence="1" type="ORF">QYT958_LOCUS9606</name>
</gene>
<comment type="caution">
    <text evidence="1">The sequence shown here is derived from an EMBL/GenBank/DDBJ whole genome shotgun (WGS) entry which is preliminary data.</text>
</comment>
<dbReference type="PANTHER" id="PTHR23150">
    <property type="entry name" value="SULFATASE MODIFYING FACTOR 1, 2"/>
    <property type="match status" value="1"/>
</dbReference>
<protein>
    <submittedName>
        <fullName evidence="1">Uncharacterized protein</fullName>
    </submittedName>
</protein>
<dbReference type="Proteomes" id="UP000663848">
    <property type="component" value="Unassembled WGS sequence"/>
</dbReference>